<reference evidence="1" key="1">
    <citation type="submission" date="2018-02" db="EMBL/GenBank/DDBJ databases">
        <title>Rhizophora mucronata_Transcriptome.</title>
        <authorList>
            <person name="Meera S.P."/>
            <person name="Sreeshan A."/>
            <person name="Augustine A."/>
        </authorList>
    </citation>
    <scope>NUCLEOTIDE SEQUENCE</scope>
    <source>
        <tissue evidence="1">Leaf</tissue>
    </source>
</reference>
<proteinExistence type="predicted"/>
<evidence type="ECO:0000313" key="1">
    <source>
        <dbReference type="EMBL" id="MBX63312.1"/>
    </source>
</evidence>
<dbReference type="AlphaFoldDB" id="A0A2P2Q8I9"/>
<name>A0A2P2Q8I9_RHIMU</name>
<accession>A0A2P2Q8I9</accession>
<sequence length="38" mass="4592">MFNFSTNTCWESLITISKQSWEIIRQMLSECRMLYSTL</sequence>
<organism evidence="1">
    <name type="scientific">Rhizophora mucronata</name>
    <name type="common">Asiatic mangrove</name>
    <dbReference type="NCBI Taxonomy" id="61149"/>
    <lineage>
        <taxon>Eukaryota</taxon>
        <taxon>Viridiplantae</taxon>
        <taxon>Streptophyta</taxon>
        <taxon>Embryophyta</taxon>
        <taxon>Tracheophyta</taxon>
        <taxon>Spermatophyta</taxon>
        <taxon>Magnoliopsida</taxon>
        <taxon>eudicotyledons</taxon>
        <taxon>Gunneridae</taxon>
        <taxon>Pentapetalae</taxon>
        <taxon>rosids</taxon>
        <taxon>fabids</taxon>
        <taxon>Malpighiales</taxon>
        <taxon>Rhizophoraceae</taxon>
        <taxon>Rhizophora</taxon>
    </lineage>
</organism>
<dbReference type="EMBL" id="GGEC01082828">
    <property type="protein sequence ID" value="MBX63312.1"/>
    <property type="molecule type" value="Transcribed_RNA"/>
</dbReference>
<protein>
    <submittedName>
        <fullName evidence="1">Uncharacterized protein</fullName>
    </submittedName>
</protein>